<comment type="caution">
    <text evidence="3">The sequence shown here is derived from an EMBL/GenBank/DDBJ whole genome shotgun (WGS) entry which is preliminary data.</text>
</comment>
<feature type="domain" description="DUF6533" evidence="2">
    <location>
        <begin position="16"/>
        <end position="60"/>
    </location>
</feature>
<feature type="transmembrane region" description="Helical" evidence="1">
    <location>
        <begin position="207"/>
        <end position="228"/>
    </location>
</feature>
<feature type="transmembrane region" description="Helical" evidence="1">
    <location>
        <begin position="16"/>
        <end position="33"/>
    </location>
</feature>
<evidence type="ECO:0000256" key="1">
    <source>
        <dbReference type="SAM" id="Phobius"/>
    </source>
</evidence>
<keyword evidence="1" id="KW-0472">Membrane</keyword>
<dbReference type="Proteomes" id="UP000623467">
    <property type="component" value="Unassembled WGS sequence"/>
</dbReference>
<dbReference type="Pfam" id="PF20151">
    <property type="entry name" value="DUF6533"/>
    <property type="match status" value="1"/>
</dbReference>
<name>A0A8H6XXK0_9AGAR</name>
<feature type="transmembrane region" description="Helical" evidence="1">
    <location>
        <begin position="80"/>
        <end position="100"/>
    </location>
</feature>
<feature type="transmembrane region" description="Helical" evidence="1">
    <location>
        <begin position="45"/>
        <end position="68"/>
    </location>
</feature>
<feature type="transmembrane region" description="Helical" evidence="1">
    <location>
        <begin position="112"/>
        <end position="133"/>
    </location>
</feature>
<feature type="transmembrane region" description="Helical" evidence="1">
    <location>
        <begin position="166"/>
        <end position="186"/>
    </location>
</feature>
<keyword evidence="1" id="KW-1133">Transmembrane helix</keyword>
<gene>
    <name evidence="3" type="ORF">MSAN_01733200</name>
</gene>
<accession>A0A8H6XXK0</accession>
<dbReference type="InterPro" id="IPR045340">
    <property type="entry name" value="DUF6533"/>
</dbReference>
<evidence type="ECO:0000313" key="4">
    <source>
        <dbReference type="Proteomes" id="UP000623467"/>
    </source>
</evidence>
<dbReference type="EMBL" id="JACAZH010000016">
    <property type="protein sequence ID" value="KAF7349433.1"/>
    <property type="molecule type" value="Genomic_DNA"/>
</dbReference>
<keyword evidence="4" id="KW-1185">Reference proteome</keyword>
<evidence type="ECO:0000259" key="2">
    <source>
        <dbReference type="Pfam" id="PF20151"/>
    </source>
</evidence>
<evidence type="ECO:0000313" key="3">
    <source>
        <dbReference type="EMBL" id="KAF7349433.1"/>
    </source>
</evidence>
<dbReference type="AlphaFoldDB" id="A0A8H6XXK0"/>
<reference evidence="3" key="1">
    <citation type="submission" date="2020-05" db="EMBL/GenBank/DDBJ databases">
        <title>Mycena genomes resolve the evolution of fungal bioluminescence.</title>
        <authorList>
            <person name="Tsai I.J."/>
        </authorList>
    </citation>
    <scope>NUCLEOTIDE SEQUENCE</scope>
    <source>
        <strain evidence="3">160909Yilan</strain>
    </source>
</reference>
<dbReference type="OrthoDB" id="3261349at2759"/>
<sequence length="306" mass="33881">MLGPAEIQIQLNVHDYISLVAFTLLYYDFCLTIPREVSRYWGTRLTWPTFLFYLNRYASISGTAPVIVEYFLDLAQSKSAVTYHQVAAIIAQIVVGAMLVTRTYALYGQSPMVLVFMLLVASGALGFGAWSLVYTKQLPTSPQNIYPLIGCGTNLSMHVAYRLGHAWMGMLVFDCMIFILTARKACQNRQTSGERRGGLVPTLLRDGALYFFLMGMANSGNIISFMFAGPYLRGVGTTVTNVLSSILITRLMLNLRDPKLIAAAESTVFPDMDITTFEPYYGTGVSAVDNSEPDNGWIRHSNEGPL</sequence>
<protein>
    <recommendedName>
        <fullName evidence="2">DUF6533 domain-containing protein</fullName>
    </recommendedName>
</protein>
<organism evidence="3 4">
    <name type="scientific">Mycena sanguinolenta</name>
    <dbReference type="NCBI Taxonomy" id="230812"/>
    <lineage>
        <taxon>Eukaryota</taxon>
        <taxon>Fungi</taxon>
        <taxon>Dikarya</taxon>
        <taxon>Basidiomycota</taxon>
        <taxon>Agaricomycotina</taxon>
        <taxon>Agaricomycetes</taxon>
        <taxon>Agaricomycetidae</taxon>
        <taxon>Agaricales</taxon>
        <taxon>Marasmiineae</taxon>
        <taxon>Mycenaceae</taxon>
        <taxon>Mycena</taxon>
    </lineage>
</organism>
<proteinExistence type="predicted"/>
<keyword evidence="1" id="KW-0812">Transmembrane</keyword>